<dbReference type="PRINTS" id="PR00080">
    <property type="entry name" value="SDRFAMILY"/>
</dbReference>
<dbReference type="Proteomes" id="UP000654075">
    <property type="component" value="Unassembled WGS sequence"/>
</dbReference>
<dbReference type="PANTHER" id="PTHR24320:SF148">
    <property type="entry name" value="NAD(P)-BINDING ROSSMANN-FOLD SUPERFAMILY PROTEIN"/>
    <property type="match status" value="1"/>
</dbReference>
<dbReference type="EMBL" id="CAJNNV010025696">
    <property type="protein sequence ID" value="CAE8615713.1"/>
    <property type="molecule type" value="Genomic_DNA"/>
</dbReference>
<comment type="similarity">
    <text evidence="1 3">Belongs to the short-chain dehydrogenases/reductases (SDR) family.</text>
</comment>
<name>A0A813J2P7_POLGL</name>
<comment type="caution">
    <text evidence="5">The sequence shown here is derived from an EMBL/GenBank/DDBJ whole genome shotgun (WGS) entry which is preliminary data.</text>
</comment>
<keyword evidence="7" id="KW-1185">Reference proteome</keyword>
<evidence type="ECO:0008006" key="8">
    <source>
        <dbReference type="Google" id="ProtNLM"/>
    </source>
</evidence>
<dbReference type="Proteomes" id="UP000626109">
    <property type="component" value="Unassembled WGS sequence"/>
</dbReference>
<dbReference type="GO" id="GO:0016491">
    <property type="term" value="F:oxidoreductase activity"/>
    <property type="evidence" value="ECO:0007669"/>
    <property type="project" value="UniProtKB-KW"/>
</dbReference>
<evidence type="ECO:0000256" key="1">
    <source>
        <dbReference type="ARBA" id="ARBA00006484"/>
    </source>
</evidence>
<accession>A0A813J2P7</accession>
<dbReference type="PRINTS" id="PR00081">
    <property type="entry name" value="GDHRDH"/>
</dbReference>
<dbReference type="OrthoDB" id="542013at2759"/>
<protein>
    <recommendedName>
        <fullName evidence="8">Protochlorophyllide reductase</fullName>
    </recommendedName>
</protein>
<evidence type="ECO:0000313" key="4">
    <source>
        <dbReference type="EMBL" id="CAE8615713.1"/>
    </source>
</evidence>
<evidence type="ECO:0000313" key="5">
    <source>
        <dbReference type="EMBL" id="CAE8663761.1"/>
    </source>
</evidence>
<reference evidence="5" key="1">
    <citation type="submission" date="2021-02" db="EMBL/GenBank/DDBJ databases">
        <authorList>
            <person name="Dougan E. K."/>
            <person name="Rhodes N."/>
            <person name="Thang M."/>
            <person name="Chan C."/>
        </authorList>
    </citation>
    <scope>NUCLEOTIDE SEQUENCE</scope>
</reference>
<dbReference type="AlphaFoldDB" id="A0A813J2P7"/>
<evidence type="ECO:0000256" key="2">
    <source>
        <dbReference type="ARBA" id="ARBA00023002"/>
    </source>
</evidence>
<dbReference type="SUPFAM" id="SSF51735">
    <property type="entry name" value="NAD(P)-binding Rossmann-fold domains"/>
    <property type="match status" value="1"/>
</dbReference>
<evidence type="ECO:0000256" key="3">
    <source>
        <dbReference type="RuleBase" id="RU000363"/>
    </source>
</evidence>
<gene>
    <name evidence="4" type="ORF">PGLA1383_LOCUS33424</name>
    <name evidence="5" type="ORF">PGLA2088_LOCUS15365</name>
</gene>
<dbReference type="EMBL" id="CAJNNW010018946">
    <property type="protein sequence ID" value="CAE8663761.1"/>
    <property type="molecule type" value="Genomic_DNA"/>
</dbReference>
<dbReference type="InterPro" id="IPR002347">
    <property type="entry name" value="SDR_fam"/>
</dbReference>
<proteinExistence type="inferred from homology"/>
<keyword evidence="2" id="KW-0560">Oxidoreductase</keyword>
<dbReference type="PANTHER" id="PTHR24320">
    <property type="entry name" value="RETINOL DEHYDROGENASE"/>
    <property type="match status" value="1"/>
</dbReference>
<organism evidence="5 6">
    <name type="scientific">Polarella glacialis</name>
    <name type="common">Dinoflagellate</name>
    <dbReference type="NCBI Taxonomy" id="89957"/>
    <lineage>
        <taxon>Eukaryota</taxon>
        <taxon>Sar</taxon>
        <taxon>Alveolata</taxon>
        <taxon>Dinophyceae</taxon>
        <taxon>Suessiales</taxon>
        <taxon>Suessiaceae</taxon>
        <taxon>Polarella</taxon>
    </lineage>
</organism>
<dbReference type="Gene3D" id="3.40.50.720">
    <property type="entry name" value="NAD(P)-binding Rossmann-like Domain"/>
    <property type="match status" value="1"/>
</dbReference>
<dbReference type="Pfam" id="PF00106">
    <property type="entry name" value="adh_short"/>
    <property type="match status" value="1"/>
</dbReference>
<evidence type="ECO:0000313" key="6">
    <source>
        <dbReference type="Proteomes" id="UP000626109"/>
    </source>
</evidence>
<evidence type="ECO:0000313" key="7">
    <source>
        <dbReference type="Proteomes" id="UP000654075"/>
    </source>
</evidence>
<dbReference type="InterPro" id="IPR036291">
    <property type="entry name" value="NAD(P)-bd_dom_sf"/>
</dbReference>
<sequence length="373" mass="39390">MAVYVVTGCNNGLGYHCMKSLYSESGDVTVVLACRNVAAAHEAAAKIRGGMSACCAHSEEQATGAGLVVLETPLELSDCGSVRAYAAALRAWLGTTRKITCLVNNAGIGGSPNYKQNEKGHEMIFATNHLGHFLLTVLLLPAMSQGGRILNVSSEVHDPAIKTGSPDAGQFWPSNLQEYEARLLRGEPCPGEEEDAKTSGGRRYCRSKLCNVLFTNELARRLSGAVPFGADESVARTSRAAVTNASCKLPAARSLTVIAMNPGLMLDTNFFTGVVGAGLSWVAYALTPVLRLTPIGKLMRSGPGSGEDLAVLARGGGGSQAATAAFYNGQEMHPSSEFSRSQEVVMSKQVELWSHSVMWAQVVPQELRAAGLA</sequence>